<dbReference type="Gene3D" id="3.40.50.2000">
    <property type="entry name" value="Glycogen Phosphorylase B"/>
    <property type="match status" value="2"/>
</dbReference>
<dbReference type="RefSeq" id="WP_215580830.1">
    <property type="nucleotide sequence ID" value="NZ_CP073754.1"/>
</dbReference>
<dbReference type="GO" id="GO:1901135">
    <property type="term" value="P:carbohydrate derivative metabolic process"/>
    <property type="evidence" value="ECO:0007669"/>
    <property type="project" value="UniProtKB-ARBA"/>
</dbReference>
<dbReference type="Pfam" id="PF13579">
    <property type="entry name" value="Glyco_trans_4_4"/>
    <property type="match status" value="1"/>
</dbReference>
<dbReference type="KEGG" id="mpad:KEF85_11850"/>
<protein>
    <submittedName>
        <fullName evidence="3">Glycosyltransferase</fullName>
        <ecNumber evidence="3">2.4.-.-</ecNumber>
    </submittedName>
</protein>
<gene>
    <name evidence="3" type="ORF">KEF85_11850</name>
</gene>
<proteinExistence type="predicted"/>
<accession>A0A975MLF6</accession>
<evidence type="ECO:0000259" key="2">
    <source>
        <dbReference type="Pfam" id="PF13579"/>
    </source>
</evidence>
<dbReference type="Pfam" id="PF00534">
    <property type="entry name" value="Glycos_transf_1"/>
    <property type="match status" value="1"/>
</dbReference>
<evidence type="ECO:0000313" key="4">
    <source>
        <dbReference type="Proteomes" id="UP000676649"/>
    </source>
</evidence>
<reference evidence="3" key="1">
    <citation type="submission" date="2021-04" db="EMBL/GenBank/DDBJ databases">
        <title>Draft genome sequence data of methanotrophic Methylovulum sp. strain S1L and Methylomonas sp. strain S2AM isolated from boreal lake water columns.</title>
        <authorList>
            <person name="Rissanen A.J."/>
            <person name="Mangayil R."/>
            <person name="Svenning M.M."/>
            <person name="Khanongnuch R."/>
        </authorList>
    </citation>
    <scope>NUCLEOTIDE SEQUENCE</scope>
    <source>
        <strain evidence="3">S2AM</strain>
    </source>
</reference>
<evidence type="ECO:0000259" key="1">
    <source>
        <dbReference type="Pfam" id="PF00534"/>
    </source>
</evidence>
<evidence type="ECO:0000313" key="3">
    <source>
        <dbReference type="EMBL" id="QWF70043.1"/>
    </source>
</evidence>
<keyword evidence="3" id="KW-0808">Transferase</keyword>
<keyword evidence="3" id="KW-0328">Glycosyltransferase</keyword>
<feature type="domain" description="Glycosyltransferase subfamily 4-like N-terminal" evidence="2">
    <location>
        <begin position="15"/>
        <end position="169"/>
    </location>
</feature>
<name>A0A975MLF6_9GAMM</name>
<dbReference type="GO" id="GO:0016757">
    <property type="term" value="F:glycosyltransferase activity"/>
    <property type="evidence" value="ECO:0007669"/>
    <property type="project" value="UniProtKB-KW"/>
</dbReference>
<dbReference type="PANTHER" id="PTHR12526:SF637">
    <property type="entry name" value="GLYCOSYLTRANSFERASE EPSF-RELATED"/>
    <property type="match status" value="1"/>
</dbReference>
<dbReference type="InterPro" id="IPR028098">
    <property type="entry name" value="Glyco_trans_4-like_N"/>
</dbReference>
<keyword evidence="4" id="KW-1185">Reference proteome</keyword>
<dbReference type="EMBL" id="CP073754">
    <property type="protein sequence ID" value="QWF70043.1"/>
    <property type="molecule type" value="Genomic_DNA"/>
</dbReference>
<organism evidence="3 4">
    <name type="scientific">Methylomonas paludis</name>
    <dbReference type="NCBI Taxonomy" id="1173101"/>
    <lineage>
        <taxon>Bacteria</taxon>
        <taxon>Pseudomonadati</taxon>
        <taxon>Pseudomonadota</taxon>
        <taxon>Gammaproteobacteria</taxon>
        <taxon>Methylococcales</taxon>
        <taxon>Methylococcaceae</taxon>
        <taxon>Methylomonas</taxon>
    </lineage>
</organism>
<dbReference type="PANTHER" id="PTHR12526">
    <property type="entry name" value="GLYCOSYLTRANSFERASE"/>
    <property type="match status" value="1"/>
</dbReference>
<feature type="domain" description="Glycosyl transferase family 1" evidence="1">
    <location>
        <begin position="203"/>
        <end position="331"/>
    </location>
</feature>
<dbReference type="InterPro" id="IPR001296">
    <property type="entry name" value="Glyco_trans_1"/>
</dbReference>
<dbReference type="AlphaFoldDB" id="A0A975MLF6"/>
<dbReference type="Proteomes" id="UP000676649">
    <property type="component" value="Chromosome"/>
</dbReference>
<dbReference type="SUPFAM" id="SSF53756">
    <property type="entry name" value="UDP-Glycosyltransferase/glycogen phosphorylase"/>
    <property type="match status" value="1"/>
</dbReference>
<sequence length="383" mass="43616">MKILHIIRSCDPKAGGPIEGVTQLSKCYKELGHQLSVVTLDLDDADFVKNQTLFEVFALGSGKKSTYGYSKKLIPWLTLHCHEYDVIVINGIWQYHSFAAHRVLIKAKKPYYIFTHGMLDPWFKRAYPLKHLKKYLYWWWGEYPVLRDAKQVLFTCEEEKIQARESFWPYRCQEQVVSYGTAGCIGDQDLQKQLFLETYPQLQGKRYLLFLSRIHPKKGVDLLIEAFSKVYSAADDTILVIAGPDQVGMQSNLTQLAERLGVAEKIVWPGMLSGDLKWGAYLNADAFVLPSHQENFGIVVAEALSANVPVLISNKVNIWREIVEDNAGLVANDDLVGCESLLSQWQHIDDVAKDNMRVNARVCFKNRYEITKASSFLLGLFEG</sequence>
<dbReference type="EC" id="2.4.-.-" evidence="3"/>